<evidence type="ECO:0000259" key="1">
    <source>
        <dbReference type="Pfam" id="PF01498"/>
    </source>
</evidence>
<dbReference type="InterPro" id="IPR052338">
    <property type="entry name" value="Transposase_5"/>
</dbReference>
<keyword evidence="3" id="KW-1185">Reference proteome</keyword>
<feature type="domain" description="Transposase Tc1-like" evidence="1">
    <location>
        <begin position="1"/>
        <end position="44"/>
    </location>
</feature>
<sequence length="134" mass="15876">NVSRSTIRNRLREAGLRARTAARGPMMNVRHCRARLAYAREHVNWRMRDWDNVLFSDESRFCLYGNDRRPRVWRRQGERYSQNFIRPVAAYNGGSVMVWAGVSRTSRTPLVIVRDNLNARRYIDQILRPYVVPL</sequence>
<dbReference type="OMA" id="NITEHHT"/>
<accession>E2A8G7</accession>
<dbReference type="STRING" id="104421.E2A8G7"/>
<feature type="non-terminal residue" evidence="2">
    <location>
        <position position="134"/>
    </location>
</feature>
<dbReference type="InterPro" id="IPR036397">
    <property type="entry name" value="RNaseH_sf"/>
</dbReference>
<dbReference type="InParanoid" id="E2A8G7"/>
<dbReference type="Proteomes" id="UP000000311">
    <property type="component" value="Unassembled WGS sequence"/>
</dbReference>
<dbReference type="GO" id="GO:0003677">
    <property type="term" value="F:DNA binding"/>
    <property type="evidence" value="ECO:0007669"/>
    <property type="project" value="InterPro"/>
</dbReference>
<organism evidence="3">
    <name type="scientific">Camponotus floridanus</name>
    <name type="common">Florida carpenter ant</name>
    <dbReference type="NCBI Taxonomy" id="104421"/>
    <lineage>
        <taxon>Eukaryota</taxon>
        <taxon>Metazoa</taxon>
        <taxon>Ecdysozoa</taxon>
        <taxon>Arthropoda</taxon>
        <taxon>Hexapoda</taxon>
        <taxon>Insecta</taxon>
        <taxon>Pterygota</taxon>
        <taxon>Neoptera</taxon>
        <taxon>Endopterygota</taxon>
        <taxon>Hymenoptera</taxon>
        <taxon>Apocrita</taxon>
        <taxon>Aculeata</taxon>
        <taxon>Formicoidea</taxon>
        <taxon>Formicidae</taxon>
        <taxon>Formicinae</taxon>
        <taxon>Camponotus</taxon>
    </lineage>
</organism>
<dbReference type="InterPro" id="IPR002492">
    <property type="entry name" value="Transposase_Tc1-like"/>
</dbReference>
<proteinExistence type="predicted"/>
<dbReference type="AlphaFoldDB" id="E2A8G7"/>
<dbReference type="GO" id="GO:0006313">
    <property type="term" value="P:DNA transposition"/>
    <property type="evidence" value="ECO:0007669"/>
    <property type="project" value="InterPro"/>
</dbReference>
<feature type="non-terminal residue" evidence="2">
    <location>
        <position position="1"/>
    </location>
</feature>
<reference evidence="2 3" key="1">
    <citation type="journal article" date="2010" name="Science">
        <title>Genomic comparison of the ants Camponotus floridanus and Harpegnathos saltator.</title>
        <authorList>
            <person name="Bonasio R."/>
            <person name="Zhang G."/>
            <person name="Ye C."/>
            <person name="Mutti N.S."/>
            <person name="Fang X."/>
            <person name="Qin N."/>
            <person name="Donahue G."/>
            <person name="Yang P."/>
            <person name="Li Q."/>
            <person name="Li C."/>
            <person name="Zhang P."/>
            <person name="Huang Z."/>
            <person name="Berger S.L."/>
            <person name="Reinberg D."/>
            <person name="Wang J."/>
            <person name="Liebig J."/>
        </authorList>
    </citation>
    <scope>NUCLEOTIDE SEQUENCE [LARGE SCALE GENOMIC DNA]</scope>
    <source>
        <strain evidence="3">C129</strain>
    </source>
</reference>
<protein>
    <submittedName>
        <fullName evidence="2">Transposable element Tcb1 transposase</fullName>
    </submittedName>
</protein>
<dbReference type="GO" id="GO:0015074">
    <property type="term" value="P:DNA integration"/>
    <property type="evidence" value="ECO:0007669"/>
    <property type="project" value="InterPro"/>
</dbReference>
<evidence type="ECO:0000313" key="2">
    <source>
        <dbReference type="EMBL" id="EFN70272.1"/>
    </source>
</evidence>
<evidence type="ECO:0000313" key="3">
    <source>
        <dbReference type="Proteomes" id="UP000000311"/>
    </source>
</evidence>
<name>E2A8G7_CAMFO</name>
<dbReference type="Gene3D" id="3.30.420.10">
    <property type="entry name" value="Ribonuclease H-like superfamily/Ribonuclease H"/>
    <property type="match status" value="1"/>
</dbReference>
<gene>
    <name evidence="2" type="ORF">EAG_00273</name>
</gene>
<dbReference type="PANTHER" id="PTHR23022:SF135">
    <property type="entry name" value="SI:DKEY-77F5.3"/>
    <property type="match status" value="1"/>
</dbReference>
<dbReference type="PANTHER" id="PTHR23022">
    <property type="entry name" value="TRANSPOSABLE ELEMENT-RELATED"/>
    <property type="match status" value="1"/>
</dbReference>
<dbReference type="Pfam" id="PF01498">
    <property type="entry name" value="HTH_Tnp_Tc3_2"/>
    <property type="match status" value="1"/>
</dbReference>
<dbReference type="EMBL" id="GL437605">
    <property type="protein sequence ID" value="EFN70272.1"/>
    <property type="molecule type" value="Genomic_DNA"/>
</dbReference>